<dbReference type="GO" id="GO:0016740">
    <property type="term" value="F:transferase activity"/>
    <property type="evidence" value="ECO:0007669"/>
    <property type="project" value="UniProtKB-KW"/>
</dbReference>
<evidence type="ECO:0000313" key="4">
    <source>
        <dbReference type="Proteomes" id="UP000273145"/>
    </source>
</evidence>
<dbReference type="InterPro" id="IPR019734">
    <property type="entry name" value="TPR_rpt"/>
</dbReference>
<protein>
    <submittedName>
        <fullName evidence="3">Glycosyltransferase family 2 protein</fullName>
    </submittedName>
</protein>
<keyword evidence="4" id="KW-1185">Reference proteome</keyword>
<keyword evidence="1" id="KW-0802">TPR repeat</keyword>
<dbReference type="PROSITE" id="PS50005">
    <property type="entry name" value="TPR"/>
    <property type="match status" value="2"/>
</dbReference>
<dbReference type="SMART" id="SM00028">
    <property type="entry name" value="TPR"/>
    <property type="match status" value="3"/>
</dbReference>
<dbReference type="InterPro" id="IPR011990">
    <property type="entry name" value="TPR-like_helical_dom_sf"/>
</dbReference>
<accession>A0A3S8RSZ2</accession>
<dbReference type="Pfam" id="PF13181">
    <property type="entry name" value="TPR_8"/>
    <property type="match status" value="1"/>
</dbReference>
<dbReference type="AlphaFoldDB" id="A0A3S8RSZ2"/>
<dbReference type="InterPro" id="IPR001173">
    <property type="entry name" value="Glyco_trans_2-like"/>
</dbReference>
<proteinExistence type="predicted"/>
<dbReference type="EMBL" id="CP034248">
    <property type="protein sequence ID" value="AZK45913.1"/>
    <property type="molecule type" value="Genomic_DNA"/>
</dbReference>
<dbReference type="SUPFAM" id="SSF48452">
    <property type="entry name" value="TPR-like"/>
    <property type="match status" value="1"/>
</dbReference>
<dbReference type="Gene3D" id="3.90.550.10">
    <property type="entry name" value="Spore Coat Polysaccharide Biosynthesis Protein SpsA, Chain A"/>
    <property type="match status" value="1"/>
</dbReference>
<evidence type="ECO:0000259" key="2">
    <source>
        <dbReference type="Pfam" id="PF00535"/>
    </source>
</evidence>
<feature type="repeat" description="TPR" evidence="1">
    <location>
        <begin position="310"/>
        <end position="343"/>
    </location>
</feature>
<evidence type="ECO:0000313" key="3">
    <source>
        <dbReference type="EMBL" id="AZK45913.1"/>
    </source>
</evidence>
<dbReference type="Pfam" id="PF00535">
    <property type="entry name" value="Glycos_transf_2"/>
    <property type="match status" value="1"/>
</dbReference>
<keyword evidence="3" id="KW-0808">Transferase</keyword>
<dbReference type="RefSeq" id="WP_125082007.1">
    <property type="nucleotide sequence ID" value="NZ_CP034248.1"/>
</dbReference>
<dbReference type="InterPro" id="IPR029044">
    <property type="entry name" value="Nucleotide-diphossugar_trans"/>
</dbReference>
<dbReference type="Proteomes" id="UP000273145">
    <property type="component" value="Chromosome"/>
</dbReference>
<dbReference type="PANTHER" id="PTHR43630:SF2">
    <property type="entry name" value="GLYCOSYLTRANSFERASE"/>
    <property type="match status" value="1"/>
</dbReference>
<evidence type="ECO:0000256" key="1">
    <source>
        <dbReference type="PROSITE-ProRule" id="PRU00339"/>
    </source>
</evidence>
<sequence length="354" mass="41028">MEISVCMIVRNEEQHLRACIGSIPDNIEIVIVDTGSTDRTTEIAESYKNVQLYRYEWEEDFAKARNYSLSKATGSHIFVIDADERFQSGTYEQIMNYIQQNSQKPAAVMIRNIDESSEQRRVHRMVRLFPNDGRYRFWGTVHEVLYKDQSTASFDLSDIMIDHFGYNYSNYREKKYGVYHSLYHTHLKVNPSDGYMWYQLGKLHASVEELEEACEAFIQASRFMGVPTLSHAAMVVEFAKVLRKAQLVEDAIYLLESNRDYYVDYPDLWFQLGLLYIDAGRMELISNAFEQALLIGETRKYASIEGSGSFLAAFNLGVFYEVTGKSEEALKYYNMARPYEPAALRIDILSREVN</sequence>
<feature type="repeat" description="TPR" evidence="1">
    <location>
        <begin position="266"/>
        <end position="299"/>
    </location>
</feature>
<dbReference type="SUPFAM" id="SSF53448">
    <property type="entry name" value="Nucleotide-diphospho-sugar transferases"/>
    <property type="match status" value="1"/>
</dbReference>
<name>A0A3S8RSZ2_9BACL</name>
<dbReference type="Gene3D" id="1.25.40.10">
    <property type="entry name" value="Tetratricopeptide repeat domain"/>
    <property type="match status" value="1"/>
</dbReference>
<feature type="domain" description="Glycosyltransferase 2-like" evidence="2">
    <location>
        <begin position="4"/>
        <end position="132"/>
    </location>
</feature>
<reference evidence="3 4" key="1">
    <citation type="submission" date="2018-11" db="EMBL/GenBank/DDBJ databases">
        <title>Genome sequencing of Paenibacillus lentus DSM25539(T).</title>
        <authorList>
            <person name="Kook J.-K."/>
            <person name="Park S.-N."/>
            <person name="Lim Y.K."/>
        </authorList>
    </citation>
    <scope>NUCLEOTIDE SEQUENCE [LARGE SCALE GENOMIC DNA]</scope>
    <source>
        <strain evidence="3 4">DSM 25539</strain>
    </source>
</reference>
<gene>
    <name evidence="3" type="ORF">EIM92_06610</name>
</gene>
<dbReference type="CDD" id="cd02511">
    <property type="entry name" value="Beta4Glucosyltransferase"/>
    <property type="match status" value="1"/>
</dbReference>
<dbReference type="PANTHER" id="PTHR43630">
    <property type="entry name" value="POLY-BETA-1,6-N-ACETYL-D-GLUCOSAMINE SYNTHASE"/>
    <property type="match status" value="1"/>
</dbReference>
<organism evidence="3 4">
    <name type="scientific">Paenibacillus lentus</name>
    <dbReference type="NCBI Taxonomy" id="1338368"/>
    <lineage>
        <taxon>Bacteria</taxon>
        <taxon>Bacillati</taxon>
        <taxon>Bacillota</taxon>
        <taxon>Bacilli</taxon>
        <taxon>Bacillales</taxon>
        <taxon>Paenibacillaceae</taxon>
        <taxon>Paenibacillus</taxon>
    </lineage>
</organism>
<dbReference type="KEGG" id="plen:EIM92_06610"/>
<dbReference type="OrthoDB" id="9815923at2"/>